<proteinExistence type="predicted"/>
<evidence type="ECO:0000313" key="2">
    <source>
        <dbReference type="Proteomes" id="UP000244168"/>
    </source>
</evidence>
<dbReference type="RefSeq" id="WP_107827954.1">
    <property type="nucleotide sequence ID" value="NZ_CP160205.1"/>
</dbReference>
<name>A0A2T5JE60_9SPHI</name>
<protein>
    <submittedName>
        <fullName evidence="1">Uncharacterized protein</fullName>
    </submittedName>
</protein>
<keyword evidence="2" id="KW-1185">Reference proteome</keyword>
<reference evidence="1 2" key="1">
    <citation type="submission" date="2018-04" db="EMBL/GenBank/DDBJ databases">
        <title>Genomic Encyclopedia of Archaeal and Bacterial Type Strains, Phase II (KMG-II): from individual species to whole genera.</title>
        <authorList>
            <person name="Goeker M."/>
        </authorList>
    </citation>
    <scope>NUCLEOTIDE SEQUENCE [LARGE SCALE GENOMIC DNA]</scope>
    <source>
        <strain evidence="1 2">DSM 26809</strain>
    </source>
</reference>
<gene>
    <name evidence="1" type="ORF">C8P68_102889</name>
</gene>
<sequence>MKHLIALLLSFIALQSWGQKLVPVDPIHNVTTKLDSLFKHVGEDQKFQGRIYEVSFLGDTAAVLTCGEYKKTKQSLFVLIRDKRILADPRLVNLPGSSILTKGVLTNYNGHPTFIVDEQHPQNIITIVDNPAPRAGKS</sequence>
<comment type="caution">
    <text evidence="1">The sequence shown here is derived from an EMBL/GenBank/DDBJ whole genome shotgun (WGS) entry which is preliminary data.</text>
</comment>
<organism evidence="1 2">
    <name type="scientific">Mucilaginibacter yixingensis</name>
    <dbReference type="NCBI Taxonomy" id="1295612"/>
    <lineage>
        <taxon>Bacteria</taxon>
        <taxon>Pseudomonadati</taxon>
        <taxon>Bacteroidota</taxon>
        <taxon>Sphingobacteriia</taxon>
        <taxon>Sphingobacteriales</taxon>
        <taxon>Sphingobacteriaceae</taxon>
        <taxon>Mucilaginibacter</taxon>
    </lineage>
</organism>
<dbReference type="Proteomes" id="UP000244168">
    <property type="component" value="Unassembled WGS sequence"/>
</dbReference>
<accession>A0A2T5JE60</accession>
<dbReference type="AlphaFoldDB" id="A0A2T5JE60"/>
<dbReference type="EMBL" id="QAOQ01000002">
    <property type="protein sequence ID" value="PTR00058.1"/>
    <property type="molecule type" value="Genomic_DNA"/>
</dbReference>
<evidence type="ECO:0000313" key="1">
    <source>
        <dbReference type="EMBL" id="PTR00058.1"/>
    </source>
</evidence>